<dbReference type="Pfam" id="PF01593">
    <property type="entry name" value="Amino_oxidase"/>
    <property type="match status" value="1"/>
</dbReference>
<dbReference type="InterPro" id="IPR036188">
    <property type="entry name" value="FAD/NAD-bd_sf"/>
</dbReference>
<protein>
    <recommendedName>
        <fullName evidence="1">Amine oxidase domain-containing protein</fullName>
    </recommendedName>
</protein>
<accession>A0ABR1ZVB5</accession>
<proteinExistence type="predicted"/>
<organism evidence="2 3">
    <name type="scientific">Hibiscus sabdariffa</name>
    <name type="common">roselle</name>
    <dbReference type="NCBI Taxonomy" id="183260"/>
    <lineage>
        <taxon>Eukaryota</taxon>
        <taxon>Viridiplantae</taxon>
        <taxon>Streptophyta</taxon>
        <taxon>Embryophyta</taxon>
        <taxon>Tracheophyta</taxon>
        <taxon>Spermatophyta</taxon>
        <taxon>Magnoliopsida</taxon>
        <taxon>eudicotyledons</taxon>
        <taxon>Gunneridae</taxon>
        <taxon>Pentapetalae</taxon>
        <taxon>rosids</taxon>
        <taxon>malvids</taxon>
        <taxon>Malvales</taxon>
        <taxon>Malvaceae</taxon>
        <taxon>Malvoideae</taxon>
        <taxon>Hibiscus</taxon>
    </lineage>
</organism>
<dbReference type="EMBL" id="JBBPBN010000552">
    <property type="protein sequence ID" value="KAK8484657.1"/>
    <property type="molecule type" value="Genomic_DNA"/>
</dbReference>
<evidence type="ECO:0000313" key="2">
    <source>
        <dbReference type="EMBL" id="KAK8484657.1"/>
    </source>
</evidence>
<reference evidence="2 3" key="1">
    <citation type="journal article" date="2024" name="G3 (Bethesda)">
        <title>Genome assembly of Hibiscus sabdariffa L. provides insights into metabolisms of medicinal natural products.</title>
        <authorList>
            <person name="Kim T."/>
        </authorList>
    </citation>
    <scope>NUCLEOTIDE SEQUENCE [LARGE SCALE GENOMIC DNA]</scope>
    <source>
        <strain evidence="2">TK-2024</strain>
        <tissue evidence="2">Old leaves</tissue>
    </source>
</reference>
<name>A0ABR1ZVB5_9ROSI</name>
<feature type="domain" description="Amine oxidase" evidence="1">
    <location>
        <begin position="2"/>
        <end position="54"/>
    </location>
</feature>
<evidence type="ECO:0000313" key="3">
    <source>
        <dbReference type="Proteomes" id="UP001396334"/>
    </source>
</evidence>
<comment type="caution">
    <text evidence="2">The sequence shown here is derived from an EMBL/GenBank/DDBJ whole genome shotgun (WGS) entry which is preliminary data.</text>
</comment>
<dbReference type="Proteomes" id="UP001396334">
    <property type="component" value="Unassembled WGS sequence"/>
</dbReference>
<gene>
    <name evidence="2" type="ORF">V6N11_008506</name>
</gene>
<sequence length="238" mass="26539">MGGDHCFLHGGNGRLVQALADNVPILYDKTVHAIRYGNDGVQVMAGNQMFEGDMAHCNVIFRVDSEEAWFGSFSVIFGQKIADPKSPAILRITCNEPRKKNQEGSKTDQQHSNKALELREVRGGDEMRLNYLCKNLGIKLVGRKGLEPAADSLIASIKAQRVLGWIYWSFPIEDIPATFCITNLTESLLCNFGNEACDHSLAMVMNCLIFMKPVVSLGLREKNVLPWLTFFFDRILAA</sequence>
<evidence type="ECO:0000259" key="1">
    <source>
        <dbReference type="Pfam" id="PF01593"/>
    </source>
</evidence>
<dbReference type="InterPro" id="IPR002937">
    <property type="entry name" value="Amino_oxidase"/>
</dbReference>
<keyword evidence="3" id="KW-1185">Reference proteome</keyword>
<dbReference type="SUPFAM" id="SSF51905">
    <property type="entry name" value="FAD/NAD(P)-binding domain"/>
    <property type="match status" value="1"/>
</dbReference>